<gene>
    <name evidence="3" type="ORF">RUM43_002905</name>
</gene>
<dbReference type="PANTHER" id="PTHR12737">
    <property type="entry name" value="DIMETHYLARGININE DIMETHYLAMINOHYDROLASE"/>
    <property type="match status" value="1"/>
</dbReference>
<dbReference type="GO" id="GO:0016597">
    <property type="term" value="F:amino acid binding"/>
    <property type="evidence" value="ECO:0007669"/>
    <property type="project" value="TreeGrafter"/>
</dbReference>
<evidence type="ECO:0000313" key="4">
    <source>
        <dbReference type="Proteomes" id="UP001372834"/>
    </source>
</evidence>
<comment type="caution">
    <text evidence="3">The sequence shown here is derived from an EMBL/GenBank/DDBJ whole genome shotgun (WGS) entry which is preliminary data.</text>
</comment>
<accession>A0AAN8Q038</accession>
<dbReference type="AlphaFoldDB" id="A0AAN8Q038"/>
<evidence type="ECO:0000256" key="1">
    <source>
        <dbReference type="ARBA" id="ARBA00008532"/>
    </source>
</evidence>
<dbReference type="Pfam" id="PF19420">
    <property type="entry name" value="DDAH_eukar"/>
    <property type="match status" value="1"/>
</dbReference>
<dbReference type="SUPFAM" id="SSF55909">
    <property type="entry name" value="Pentein"/>
    <property type="match status" value="1"/>
</dbReference>
<proteinExistence type="inferred from homology"/>
<dbReference type="GO" id="GO:0016403">
    <property type="term" value="F:dimethylargininase activity"/>
    <property type="evidence" value="ECO:0007669"/>
    <property type="project" value="TreeGrafter"/>
</dbReference>
<evidence type="ECO:0000256" key="2">
    <source>
        <dbReference type="ARBA" id="ARBA00022801"/>
    </source>
</evidence>
<dbReference type="Gene3D" id="3.75.10.10">
    <property type="entry name" value="L-arginine/glycine Amidinotransferase, Chain A"/>
    <property type="match status" value="1"/>
</dbReference>
<dbReference type="EMBL" id="JAWJWE010000036">
    <property type="protein sequence ID" value="KAK6629088.1"/>
    <property type="molecule type" value="Genomic_DNA"/>
</dbReference>
<dbReference type="PANTHER" id="PTHR12737:SF9">
    <property type="entry name" value="DIMETHYLARGININASE"/>
    <property type="match status" value="1"/>
</dbReference>
<dbReference type="GO" id="GO:0000052">
    <property type="term" value="P:citrulline metabolic process"/>
    <property type="evidence" value="ECO:0007669"/>
    <property type="project" value="TreeGrafter"/>
</dbReference>
<evidence type="ECO:0008006" key="5">
    <source>
        <dbReference type="Google" id="ProtNLM"/>
    </source>
</evidence>
<evidence type="ECO:0000313" key="3">
    <source>
        <dbReference type="EMBL" id="KAK6629088.1"/>
    </source>
</evidence>
<name>A0AAN8Q038_POLSC</name>
<reference evidence="3 4" key="1">
    <citation type="submission" date="2023-10" db="EMBL/GenBank/DDBJ databases">
        <title>Genomes of two closely related lineages of the louse Polyplax serrata with different host specificities.</title>
        <authorList>
            <person name="Martinu J."/>
            <person name="Tarabai H."/>
            <person name="Stefka J."/>
            <person name="Hypsa V."/>
        </authorList>
    </citation>
    <scope>NUCLEOTIDE SEQUENCE [LARGE SCALE GENOMIC DNA]</scope>
    <source>
        <strain evidence="3">HR10_N</strain>
    </source>
</reference>
<comment type="similarity">
    <text evidence="1">Belongs to the DDAH family.</text>
</comment>
<dbReference type="Proteomes" id="UP001372834">
    <property type="component" value="Unassembled WGS sequence"/>
</dbReference>
<protein>
    <recommendedName>
        <fullName evidence="5">Dimethylargininase</fullName>
    </recommendedName>
</protein>
<organism evidence="3 4">
    <name type="scientific">Polyplax serrata</name>
    <name type="common">Common mouse louse</name>
    <dbReference type="NCBI Taxonomy" id="468196"/>
    <lineage>
        <taxon>Eukaryota</taxon>
        <taxon>Metazoa</taxon>
        <taxon>Ecdysozoa</taxon>
        <taxon>Arthropoda</taxon>
        <taxon>Hexapoda</taxon>
        <taxon>Insecta</taxon>
        <taxon>Pterygota</taxon>
        <taxon>Neoptera</taxon>
        <taxon>Paraneoptera</taxon>
        <taxon>Psocodea</taxon>
        <taxon>Troctomorpha</taxon>
        <taxon>Phthiraptera</taxon>
        <taxon>Anoplura</taxon>
        <taxon>Polyplacidae</taxon>
        <taxon>Polyplax</taxon>
    </lineage>
</organism>
<dbReference type="FunFam" id="3.75.10.10:FF:000004">
    <property type="entry name" value="N(G),N(G)-dimethylarginine dimethylaminohydrolase 1"/>
    <property type="match status" value="1"/>
</dbReference>
<sequence length="269" mass="29837">MAAMKYTHAVVCRIPQSYRTKCEVDLDEAKKQHETFVKLLRELGLDVIELPPDENLPESVFVEDTAIISNGTVLITRPASSRTKELDSIRSVLKKELNLPIIEIEDVNAKLDGGDVLFTGREFFVGLSNKTNEAGAKAVAAAFPEFSCIPINVGDEKYRLKNLVSVAGPDLLCVASTKPGQDLIKRIEREASYTYQTLTVPEEAAANVLYINGTLIHRTDDEIPKSSMVFAEKIDFSKRSVKASELAKLGHSLSSCCLLLRRSKYIKYI</sequence>
<dbReference type="GO" id="GO:0006525">
    <property type="term" value="P:arginine metabolic process"/>
    <property type="evidence" value="ECO:0007669"/>
    <property type="project" value="TreeGrafter"/>
</dbReference>
<dbReference type="GO" id="GO:0045429">
    <property type="term" value="P:positive regulation of nitric oxide biosynthetic process"/>
    <property type="evidence" value="ECO:0007669"/>
    <property type="project" value="TreeGrafter"/>
</dbReference>
<dbReference type="InterPro" id="IPR033199">
    <property type="entry name" value="DDAH-like"/>
</dbReference>
<keyword evidence="2" id="KW-0378">Hydrolase</keyword>